<evidence type="ECO:0000313" key="3">
    <source>
        <dbReference type="Proteomes" id="UP000051861"/>
    </source>
</evidence>
<name>A0A0S7XSZ1_UNCSA</name>
<feature type="transmembrane region" description="Helical" evidence="1">
    <location>
        <begin position="67"/>
        <end position="86"/>
    </location>
</feature>
<reference evidence="2 3" key="1">
    <citation type="journal article" date="2015" name="Microbiome">
        <title>Genomic resolution of linkages in carbon, nitrogen, and sulfur cycling among widespread estuary sediment bacteria.</title>
        <authorList>
            <person name="Baker B.J."/>
            <person name="Lazar C.S."/>
            <person name="Teske A.P."/>
            <person name="Dick G.J."/>
        </authorList>
    </citation>
    <scope>NUCLEOTIDE SEQUENCE [LARGE SCALE GENOMIC DNA]</scope>
    <source>
        <strain evidence="2">DG_54_3</strain>
    </source>
</reference>
<organism evidence="2 3">
    <name type="scientific">candidate division WOR-1 bacterium DG_54_3</name>
    <dbReference type="NCBI Taxonomy" id="1703775"/>
    <lineage>
        <taxon>Bacteria</taxon>
        <taxon>Bacillati</taxon>
        <taxon>Saganbacteria</taxon>
    </lineage>
</organism>
<gene>
    <name evidence="2" type="ORF">AMJ44_10785</name>
</gene>
<evidence type="ECO:0000313" key="2">
    <source>
        <dbReference type="EMBL" id="KPJ65193.1"/>
    </source>
</evidence>
<feature type="transmembrane region" description="Helical" evidence="1">
    <location>
        <begin position="7"/>
        <end position="29"/>
    </location>
</feature>
<comment type="caution">
    <text evidence="2">The sequence shown here is derived from an EMBL/GenBank/DDBJ whole genome shotgun (WGS) entry which is preliminary data.</text>
</comment>
<dbReference type="EMBL" id="LIZX01000130">
    <property type="protein sequence ID" value="KPJ65193.1"/>
    <property type="molecule type" value="Genomic_DNA"/>
</dbReference>
<keyword evidence="1" id="KW-0812">Transmembrane</keyword>
<protein>
    <submittedName>
        <fullName evidence="2">Uncharacterized protein</fullName>
    </submittedName>
</protein>
<evidence type="ECO:0000256" key="1">
    <source>
        <dbReference type="SAM" id="Phobius"/>
    </source>
</evidence>
<keyword evidence="1" id="KW-1133">Transmembrane helix</keyword>
<feature type="transmembrane region" description="Helical" evidence="1">
    <location>
        <begin position="35"/>
        <end position="55"/>
    </location>
</feature>
<dbReference type="Proteomes" id="UP000051861">
    <property type="component" value="Unassembled WGS sequence"/>
</dbReference>
<sequence length="120" mass="13046">MNWLKAIGYGIVLFALLFVIGSIVMFAGVKTGTPLFGILMILAAIILVTALAKMYKIASLNQGIQVGLVWLIVDALLEYLIIVQLINKGDLSALYSSWTIWFGYALILAIPALVGQFKKA</sequence>
<proteinExistence type="predicted"/>
<feature type="transmembrane region" description="Helical" evidence="1">
    <location>
        <begin position="98"/>
        <end position="117"/>
    </location>
</feature>
<keyword evidence="1" id="KW-0472">Membrane</keyword>
<dbReference type="AlphaFoldDB" id="A0A0S7XSZ1"/>
<accession>A0A0S7XSZ1</accession>